<proteinExistence type="predicted"/>
<gene>
    <name evidence="2" type="ORF">EI427_21910</name>
</gene>
<organism evidence="2 3">
    <name type="scientific">Flammeovirga pectinis</name>
    <dbReference type="NCBI Taxonomy" id="2494373"/>
    <lineage>
        <taxon>Bacteria</taxon>
        <taxon>Pseudomonadati</taxon>
        <taxon>Bacteroidota</taxon>
        <taxon>Cytophagia</taxon>
        <taxon>Cytophagales</taxon>
        <taxon>Flammeovirgaceae</taxon>
        <taxon>Flammeovirga</taxon>
    </lineage>
</organism>
<dbReference type="Proteomes" id="UP000267268">
    <property type="component" value="Chromosome 2"/>
</dbReference>
<feature type="signal peptide" evidence="1">
    <location>
        <begin position="1"/>
        <end position="19"/>
    </location>
</feature>
<keyword evidence="1" id="KW-0732">Signal</keyword>
<feature type="chain" id="PRO_5019324633" description="DUF4468 domain-containing protein" evidence="1">
    <location>
        <begin position="20"/>
        <end position="187"/>
    </location>
</feature>
<reference evidence="2 3" key="1">
    <citation type="submission" date="2018-12" db="EMBL/GenBank/DDBJ databases">
        <title>Flammeovirga pectinis sp. nov., isolated from the gut of the Korean scallop, Patinopecten yessoensis.</title>
        <authorList>
            <person name="Bae J.-W."/>
            <person name="Jeong Y.-S."/>
            <person name="Kang W."/>
        </authorList>
    </citation>
    <scope>NUCLEOTIDE SEQUENCE [LARGE SCALE GENOMIC DNA]</scope>
    <source>
        <strain evidence="2 3">L12M1</strain>
    </source>
</reference>
<evidence type="ECO:0000256" key="1">
    <source>
        <dbReference type="SAM" id="SignalP"/>
    </source>
</evidence>
<evidence type="ECO:0008006" key="4">
    <source>
        <dbReference type="Google" id="ProtNLM"/>
    </source>
</evidence>
<evidence type="ECO:0000313" key="3">
    <source>
        <dbReference type="Proteomes" id="UP000267268"/>
    </source>
</evidence>
<name>A0A3S9P9N5_9BACT</name>
<protein>
    <recommendedName>
        <fullName evidence="4">DUF4468 domain-containing protein</fullName>
    </recommendedName>
</protein>
<evidence type="ECO:0000313" key="2">
    <source>
        <dbReference type="EMBL" id="AZQ64884.1"/>
    </source>
</evidence>
<keyword evidence="3" id="KW-1185">Reference proteome</keyword>
<accession>A0A3S9P9N5</accession>
<dbReference type="KEGG" id="fll:EI427_21910"/>
<sequence>MKSIFFFLTLFFTVNFAQAQMNFYGIKMNLEKTKKAAIIQEFYGKKIAFNKLVTKDKQLAGISTASVNLNGNDYNWYSEETILRVVTDLERALKIKLNKYELTNTNEDPTIYNGLPFITYSGVQTIGGRLYHFTINVFRFTDYVEGASSERLYSMSVSCQDDLLMKEYFNDYPKKKKNFFTAQGKAN</sequence>
<dbReference type="EMBL" id="CP034563">
    <property type="protein sequence ID" value="AZQ64884.1"/>
    <property type="molecule type" value="Genomic_DNA"/>
</dbReference>
<dbReference type="OrthoDB" id="9822236at2"/>
<dbReference type="AlphaFoldDB" id="A0A3S9P9N5"/>